<protein>
    <submittedName>
        <fullName evidence="2">Uncharacterized protein</fullName>
    </submittedName>
</protein>
<dbReference type="EMBL" id="FR823383">
    <property type="protein sequence ID" value="CBZ50283.1"/>
    <property type="molecule type" value="Genomic_DNA"/>
</dbReference>
<feature type="compositionally biased region" description="Basic and acidic residues" evidence="1">
    <location>
        <begin position="153"/>
        <end position="171"/>
    </location>
</feature>
<dbReference type="InParanoid" id="F0V958"/>
<gene>
    <name evidence="2" type="ORF">NCLIV_007570</name>
</gene>
<feature type="region of interest" description="Disordered" evidence="1">
    <location>
        <begin position="289"/>
        <end position="329"/>
    </location>
</feature>
<evidence type="ECO:0000256" key="1">
    <source>
        <dbReference type="SAM" id="MobiDB-lite"/>
    </source>
</evidence>
<dbReference type="RefSeq" id="XP_003880317.1">
    <property type="nucleotide sequence ID" value="XM_003880268.1"/>
</dbReference>
<accession>F0V958</accession>
<proteinExistence type="predicted"/>
<dbReference type="GeneID" id="13441512"/>
<name>F0V958_NEOCL</name>
<feature type="region of interest" description="Disordered" evidence="1">
    <location>
        <begin position="1"/>
        <end position="47"/>
    </location>
</feature>
<keyword evidence="3" id="KW-1185">Reference proteome</keyword>
<dbReference type="OMA" id="NCVFIQW"/>
<reference evidence="3" key="1">
    <citation type="journal article" date="2012" name="PLoS Pathog.">
        <title>Comparative genomics of the apicomplexan parasites Toxoplasma gondii and Neospora caninum: Coccidia differing in host range and transmission strategy.</title>
        <authorList>
            <person name="Reid A.J."/>
            <person name="Vermont S.J."/>
            <person name="Cotton J.A."/>
            <person name="Harris D."/>
            <person name="Hill-Cawthorne G.A."/>
            <person name="Konen-Waisman S."/>
            <person name="Latham S.M."/>
            <person name="Mourier T."/>
            <person name="Norton R."/>
            <person name="Quail M.A."/>
            <person name="Sanders M."/>
            <person name="Shanmugam D."/>
            <person name="Sohal A."/>
            <person name="Wasmuth J.D."/>
            <person name="Brunk B."/>
            <person name="Grigg M.E."/>
            <person name="Howard J.C."/>
            <person name="Parkinson J."/>
            <person name="Roos D.S."/>
            <person name="Trees A.J."/>
            <person name="Berriman M."/>
            <person name="Pain A."/>
            <person name="Wastling J.M."/>
        </authorList>
    </citation>
    <scope>NUCLEOTIDE SEQUENCE [LARGE SCALE GENOMIC DNA]</scope>
    <source>
        <strain evidence="3">Liverpool</strain>
    </source>
</reference>
<dbReference type="Proteomes" id="UP000007494">
    <property type="component" value="Chromosome III"/>
</dbReference>
<sequence length="426" mass="47312">METARDDGDTSPRAASRGACLCPAAERRKRWKPQSASETNDAEGASHAPEAVQFEVEDVRFFAQLLSVVIPHSAGGVPPVSIFDGAGDSGRNRNASGRAASGQEGDWNCVFVQWKERELRLRGVSRGRDVYSDLRLASSFFPAFEYKPRRPGRGRDERGKKRRTDSDRDAEPSDTESEEHQVMIRVHELINALMLFGENAHIRVRYVFDEGLLTILLHERPVARGASVDDEEEAISEICVKTFSVSQHERLPDLCAFSPSCSSSSADYLRMSDAAAGSGDVRLSVYPPPLPNVPFPEEGERDVPQQENRGSGNIEGREPTAVPTSSVHERKPKLLLASTPFSFRVSNSPDLTPEESPVGCSCSQRSLCESRIFRFGLSTFVQLATGLRLEWHEDGLLLLQLLIKPQLQTRLFLHFYLFATVTQPQN</sequence>
<dbReference type="OrthoDB" id="331616at2759"/>
<evidence type="ECO:0000313" key="3">
    <source>
        <dbReference type="Proteomes" id="UP000007494"/>
    </source>
</evidence>
<organism evidence="2 3">
    <name type="scientific">Neospora caninum (strain Liverpool)</name>
    <dbReference type="NCBI Taxonomy" id="572307"/>
    <lineage>
        <taxon>Eukaryota</taxon>
        <taxon>Sar</taxon>
        <taxon>Alveolata</taxon>
        <taxon>Apicomplexa</taxon>
        <taxon>Conoidasida</taxon>
        <taxon>Coccidia</taxon>
        <taxon>Eucoccidiorida</taxon>
        <taxon>Eimeriorina</taxon>
        <taxon>Sarcocystidae</taxon>
        <taxon>Neospora</taxon>
    </lineage>
</organism>
<dbReference type="VEuPathDB" id="ToxoDB:NCLIV_007570"/>
<evidence type="ECO:0000313" key="2">
    <source>
        <dbReference type="EMBL" id="CBZ50283.1"/>
    </source>
</evidence>
<dbReference type="AlphaFoldDB" id="F0V958"/>
<feature type="compositionally biased region" description="Basic and acidic residues" evidence="1">
    <location>
        <begin position="1"/>
        <end position="10"/>
    </location>
</feature>
<dbReference type="eggNOG" id="ENOG502QYA3">
    <property type="taxonomic scope" value="Eukaryota"/>
</dbReference>
<feature type="region of interest" description="Disordered" evidence="1">
    <location>
        <begin position="147"/>
        <end position="179"/>
    </location>
</feature>